<gene>
    <name evidence="2" type="ORF">WH91_15965</name>
</gene>
<comment type="caution">
    <text evidence="2">The sequence shown here is derived from an EMBL/GenBank/DDBJ whole genome shotgun (WGS) entry which is preliminary data.</text>
</comment>
<dbReference type="EMBL" id="LAPV01000143">
    <property type="protein sequence ID" value="KKC32086.1"/>
    <property type="molecule type" value="Genomic_DNA"/>
</dbReference>
<organism evidence="2 3">
    <name type="scientific">Devosia psychrophila</name>
    <dbReference type="NCBI Taxonomy" id="728005"/>
    <lineage>
        <taxon>Bacteria</taxon>
        <taxon>Pseudomonadati</taxon>
        <taxon>Pseudomonadota</taxon>
        <taxon>Alphaproteobacteria</taxon>
        <taxon>Hyphomicrobiales</taxon>
        <taxon>Devosiaceae</taxon>
        <taxon>Devosia</taxon>
    </lineage>
</organism>
<evidence type="ECO:0000256" key="1">
    <source>
        <dbReference type="SAM" id="MobiDB-lite"/>
    </source>
</evidence>
<reference evidence="2 3" key="1">
    <citation type="submission" date="2015-03" db="EMBL/GenBank/DDBJ databases">
        <authorList>
            <person name="Lepp D."/>
            <person name="Hassan Y.I."/>
            <person name="Li X.-Z."/>
            <person name="Zhou T."/>
        </authorList>
    </citation>
    <scope>NUCLEOTIDE SEQUENCE [LARGE SCALE GENOMIC DNA]</scope>
    <source>
        <strain evidence="2 3">Cr7-05</strain>
    </source>
</reference>
<evidence type="ECO:0000313" key="3">
    <source>
        <dbReference type="Proteomes" id="UP000033519"/>
    </source>
</evidence>
<evidence type="ECO:0000313" key="2">
    <source>
        <dbReference type="EMBL" id="KKC32086.1"/>
    </source>
</evidence>
<dbReference type="Proteomes" id="UP000033519">
    <property type="component" value="Unassembled WGS sequence"/>
</dbReference>
<accession>A0ABR5DVN0</accession>
<sequence length="72" mass="7656">MAGFVREDNGGFTREFGPQQMPSEEAAIGAAQSLARSDYAGVIAWKRTAQIAGGRDGTPEVLYQVGEVPVLE</sequence>
<feature type="region of interest" description="Disordered" evidence="1">
    <location>
        <begin position="1"/>
        <end position="21"/>
    </location>
</feature>
<name>A0ABR5DVN0_9HYPH</name>
<protein>
    <submittedName>
        <fullName evidence="2">Uncharacterized protein</fullName>
    </submittedName>
</protein>
<keyword evidence="3" id="KW-1185">Reference proteome</keyword>
<proteinExistence type="predicted"/>